<dbReference type="EMBL" id="MLJW01003200">
    <property type="protein sequence ID" value="OIQ72605.1"/>
    <property type="molecule type" value="Genomic_DNA"/>
</dbReference>
<sequence>MRTRLLVSVNKLATALDAVDDVAFFQQKFSQVTAVLAGYAGD</sequence>
<protein>
    <submittedName>
        <fullName evidence="1">Uncharacterized protein</fullName>
    </submittedName>
</protein>
<organism evidence="1">
    <name type="scientific">mine drainage metagenome</name>
    <dbReference type="NCBI Taxonomy" id="410659"/>
    <lineage>
        <taxon>unclassified sequences</taxon>
        <taxon>metagenomes</taxon>
        <taxon>ecological metagenomes</taxon>
    </lineage>
</organism>
<accession>A0A1J5Q9E6</accession>
<dbReference type="AlphaFoldDB" id="A0A1J5Q9E6"/>
<proteinExistence type="predicted"/>
<reference evidence="1" key="1">
    <citation type="submission" date="2016-10" db="EMBL/GenBank/DDBJ databases">
        <title>Sequence of Gallionella enrichment culture.</title>
        <authorList>
            <person name="Poehlein A."/>
            <person name="Muehling M."/>
            <person name="Daniel R."/>
        </authorList>
    </citation>
    <scope>NUCLEOTIDE SEQUENCE</scope>
</reference>
<name>A0A1J5Q9E6_9ZZZZ</name>
<comment type="caution">
    <text evidence="1">The sequence shown here is derived from an EMBL/GenBank/DDBJ whole genome shotgun (WGS) entry which is preliminary data.</text>
</comment>
<evidence type="ECO:0000313" key="1">
    <source>
        <dbReference type="EMBL" id="OIQ72605.1"/>
    </source>
</evidence>
<gene>
    <name evidence="1" type="ORF">GALL_457640</name>
</gene>